<dbReference type="GO" id="GO:0072546">
    <property type="term" value="C:EMC complex"/>
    <property type="evidence" value="ECO:0007669"/>
    <property type="project" value="InterPro"/>
</dbReference>
<reference evidence="14" key="2">
    <citation type="submission" date="2014-06" db="EMBL/GenBank/DDBJ databases">
        <title>The complete genome of Blastobotrys (Arxula) adeninivorans LS3 - a yeast of biotechnological interest.</title>
        <authorList>
            <person name="Kunze G."/>
            <person name="Gaillardin C."/>
            <person name="Czernicka M."/>
            <person name="Durrens P."/>
            <person name="Martin T."/>
            <person name="Boer E."/>
            <person name="Gabaldon T."/>
            <person name="Cruz J."/>
            <person name="Talla E."/>
            <person name="Marck C."/>
            <person name="Goffeau A."/>
            <person name="Barbe V."/>
            <person name="Baret P."/>
            <person name="Baronian K."/>
            <person name="Beier S."/>
            <person name="Bleykasten C."/>
            <person name="Bode R."/>
            <person name="Casaregola S."/>
            <person name="Despons L."/>
            <person name="Fairhead C."/>
            <person name="Giersberg M."/>
            <person name="Gierski P."/>
            <person name="Hahnel U."/>
            <person name="Hartmann A."/>
            <person name="Jankowska D."/>
            <person name="Jubin C."/>
            <person name="Jung P."/>
            <person name="Lafontaine I."/>
            <person name="Leh-Louis V."/>
            <person name="Lemaire M."/>
            <person name="Marcet-Houben M."/>
            <person name="Mascher M."/>
            <person name="Morel G."/>
            <person name="Richard G.-F."/>
            <person name="Riechen J."/>
            <person name="Sacerdot C."/>
            <person name="Sarkar A."/>
            <person name="Savel G."/>
            <person name="Schacherer J."/>
            <person name="Sherman D."/>
            <person name="Straub M.-L."/>
            <person name="Stein N."/>
            <person name="Thierry A."/>
            <person name="Trautwein-Schult A."/>
            <person name="Westhof E."/>
            <person name="Worch S."/>
            <person name="Dujon B."/>
            <person name="Souciet J.-L."/>
            <person name="Wincker P."/>
            <person name="Scholz U."/>
            <person name="Neuveglise N."/>
        </authorList>
    </citation>
    <scope>NUCLEOTIDE SEQUENCE</scope>
    <source>
        <strain evidence="14">LS3</strain>
    </source>
</reference>
<evidence type="ECO:0000256" key="9">
    <source>
        <dbReference type="ARBA" id="ARBA00023136"/>
    </source>
</evidence>
<comment type="subcellular location">
    <subcellularLocation>
        <location evidence="1">Endoplasmic reticulum membrane</location>
        <topology evidence="1">Single-pass type I membrane protein</topology>
    </subcellularLocation>
</comment>
<reference evidence="14" key="1">
    <citation type="submission" date="2014-02" db="EMBL/GenBank/DDBJ databases">
        <authorList>
            <person name="Genoscope - CEA"/>
        </authorList>
    </citation>
    <scope>NUCLEOTIDE SEQUENCE</scope>
    <source>
        <strain evidence="14">LS3</strain>
    </source>
</reference>
<keyword evidence="8" id="KW-1133">Transmembrane helix</keyword>
<evidence type="ECO:0000256" key="10">
    <source>
        <dbReference type="ARBA" id="ARBA00023180"/>
    </source>
</evidence>
<dbReference type="Pfam" id="PF13360">
    <property type="entry name" value="PQQ_2"/>
    <property type="match status" value="1"/>
</dbReference>
<evidence type="ECO:0000259" key="13">
    <source>
        <dbReference type="Pfam" id="PF13360"/>
    </source>
</evidence>
<dbReference type="EMBL" id="HG937694">
    <property type="protein sequence ID" value="CDP39009.1"/>
    <property type="molecule type" value="Genomic_DNA"/>
</dbReference>
<accession>A0A060TDY3</accession>
<evidence type="ECO:0000256" key="3">
    <source>
        <dbReference type="ARBA" id="ARBA00011276"/>
    </source>
</evidence>
<organism evidence="14">
    <name type="scientific">Blastobotrys adeninivorans</name>
    <name type="common">Yeast</name>
    <name type="synonym">Arxula adeninivorans</name>
    <dbReference type="NCBI Taxonomy" id="409370"/>
    <lineage>
        <taxon>Eukaryota</taxon>
        <taxon>Fungi</taxon>
        <taxon>Dikarya</taxon>
        <taxon>Ascomycota</taxon>
        <taxon>Saccharomycotina</taxon>
        <taxon>Dipodascomycetes</taxon>
        <taxon>Dipodascales</taxon>
        <taxon>Trichomonascaceae</taxon>
        <taxon>Blastobotrys</taxon>
    </lineage>
</organism>
<name>A0A060TDY3_BLAAD</name>
<dbReference type="InterPro" id="IPR026895">
    <property type="entry name" value="EMC1"/>
</dbReference>
<dbReference type="InterPro" id="IPR011678">
    <property type="entry name" value="EMC1_C"/>
</dbReference>
<comment type="subunit">
    <text evidence="3">Component of the ER membrane protein complex (EMC).</text>
</comment>
<keyword evidence="7" id="KW-0256">Endoplasmic reticulum</keyword>
<feature type="domain" description="ER membrane protein complex subunit 1 C-terminal" evidence="12">
    <location>
        <begin position="600"/>
        <end position="811"/>
    </location>
</feature>
<evidence type="ECO:0000256" key="1">
    <source>
        <dbReference type="ARBA" id="ARBA00004115"/>
    </source>
</evidence>
<feature type="chain" id="PRO_5011977458" description="ER membrane protein complex subunit 1" evidence="11">
    <location>
        <begin position="16"/>
        <end position="812"/>
    </location>
</feature>
<evidence type="ECO:0000256" key="5">
    <source>
        <dbReference type="ARBA" id="ARBA00022692"/>
    </source>
</evidence>
<keyword evidence="9" id="KW-0472">Membrane</keyword>
<evidence type="ECO:0000256" key="7">
    <source>
        <dbReference type="ARBA" id="ARBA00022824"/>
    </source>
</evidence>
<feature type="signal peptide" evidence="11">
    <location>
        <begin position="1"/>
        <end position="15"/>
    </location>
</feature>
<keyword evidence="6 11" id="KW-0732">Signal</keyword>
<protein>
    <recommendedName>
        <fullName evidence="4">ER membrane protein complex subunit 1</fullName>
    </recommendedName>
</protein>
<sequence>MRFLPLLALAHSVAAVYTDEAYKIDWVRDQIGPLSLPNAATDGEVLATLSEGVLSTVQLSDGTLSWRRNVSVDPNQEGAPFSKLVAVNAGVRDAKPAFAVLQTTEPGSRITVWNAKKASLESQAFIPDQSASTIWGYKNQLFVALDNDTVVQYEAPSGKFVKAHQLSPGTVVLGGIDDGSFFSLSGSTLSYQELSENDSVPKAQSVKGPSLSYEKGQLTLDGKPVIAVRSTKEEAGVQVEFVTADAQTHLYTLSGKQLKAAATTPGSTGESARLSLQQAGSVVQYDDGYLVRLSEDGSVVWRRDESLHRPVGAVFVDLPEAASSLSEEELLFEEHASIVSAYTRRFRRHLEDLKYLPDYLRSRLSLSYSSDNKDSNIFGFRKLLVVATEYGRTVALDTEDQGATVWSAASPKNAVGIVKVGTDVYVVGADGRYVQIDGISGAILSDNKIELASGETVEQLVDNAIWTSKDRLFSVDSSPIEENNYFLKWDKSANVVRGYATDKNGILIPTWTFRPQTPGGEGQIQALAPRDGGVTASIGTTLGNRSVLYKYLHPNSVAVAHIHSNVLTVTLVDSVSGRILHEESHHASVQDDTIHMVYGEHWIVYTYYSSIPTEGTKLAVWDLYESDKADERWSKTNTNYSSFDDFPLPHVKTQAYFLPAPVTGLGITRTKFGVTSRDIIITFNDGQVMSLPKKFIDARRPVDRAPTKDETAEGLPQYDSYIPRGPSAIISHHRQVFGDIILTTAATLESTSMVAVYGWDVFFTRVTPSRPFDILSSSFSKTKLLATIGVLGGVVFVLKPMVSKKVVNRQWL</sequence>
<evidence type="ECO:0000256" key="4">
    <source>
        <dbReference type="ARBA" id="ARBA00020824"/>
    </source>
</evidence>
<gene>
    <name evidence="14" type="ORF">GNLVRS02_ARAD1D47652g</name>
</gene>
<dbReference type="PANTHER" id="PTHR21573:SF0">
    <property type="entry name" value="ER MEMBRANE PROTEIN COMPLEX SUBUNIT 1"/>
    <property type="match status" value="1"/>
</dbReference>
<evidence type="ECO:0000256" key="2">
    <source>
        <dbReference type="ARBA" id="ARBA00007904"/>
    </source>
</evidence>
<dbReference type="GO" id="GO:0034975">
    <property type="term" value="P:protein folding in endoplasmic reticulum"/>
    <property type="evidence" value="ECO:0007669"/>
    <property type="project" value="TreeGrafter"/>
</dbReference>
<keyword evidence="10" id="KW-0325">Glycoprotein</keyword>
<comment type="similarity">
    <text evidence="2">Belongs to the EMC1 family.</text>
</comment>
<keyword evidence="5" id="KW-0812">Transmembrane</keyword>
<dbReference type="AlphaFoldDB" id="A0A060TDY3"/>
<evidence type="ECO:0000256" key="8">
    <source>
        <dbReference type="ARBA" id="ARBA00022989"/>
    </source>
</evidence>
<dbReference type="SUPFAM" id="SSF50998">
    <property type="entry name" value="Quinoprotein alcohol dehydrogenase-like"/>
    <property type="match status" value="1"/>
</dbReference>
<dbReference type="InterPro" id="IPR011047">
    <property type="entry name" value="Quinoprotein_ADH-like_sf"/>
</dbReference>
<dbReference type="Pfam" id="PF07774">
    <property type="entry name" value="EMC1_C"/>
    <property type="match status" value="1"/>
</dbReference>
<feature type="domain" description="Pyrrolo-quinoline quinone repeat" evidence="13">
    <location>
        <begin position="381"/>
        <end position="443"/>
    </location>
</feature>
<evidence type="ECO:0000256" key="6">
    <source>
        <dbReference type="ARBA" id="ARBA00022729"/>
    </source>
</evidence>
<evidence type="ECO:0000259" key="12">
    <source>
        <dbReference type="Pfam" id="PF07774"/>
    </source>
</evidence>
<dbReference type="PANTHER" id="PTHR21573">
    <property type="entry name" value="ER MEMBRANE PROTEIN COMPLEX SUBUNIT 1"/>
    <property type="match status" value="1"/>
</dbReference>
<dbReference type="InterPro" id="IPR002372">
    <property type="entry name" value="PQQ_rpt_dom"/>
</dbReference>
<dbReference type="PhylomeDB" id="A0A060TDY3"/>
<evidence type="ECO:0000313" key="14">
    <source>
        <dbReference type="EMBL" id="CDP39009.1"/>
    </source>
</evidence>
<proteinExistence type="inferred from homology"/>
<evidence type="ECO:0000256" key="11">
    <source>
        <dbReference type="SAM" id="SignalP"/>
    </source>
</evidence>